<feature type="compositionally biased region" description="Basic and acidic residues" evidence="1">
    <location>
        <begin position="190"/>
        <end position="205"/>
    </location>
</feature>
<organism evidence="2 3">
    <name type="scientific">Ancylostoma ceylanicum</name>
    <dbReference type="NCBI Taxonomy" id="53326"/>
    <lineage>
        <taxon>Eukaryota</taxon>
        <taxon>Metazoa</taxon>
        <taxon>Ecdysozoa</taxon>
        <taxon>Nematoda</taxon>
        <taxon>Chromadorea</taxon>
        <taxon>Rhabditida</taxon>
        <taxon>Rhabditina</taxon>
        <taxon>Rhabditomorpha</taxon>
        <taxon>Strongyloidea</taxon>
        <taxon>Ancylostomatidae</taxon>
        <taxon>Ancylostomatinae</taxon>
        <taxon>Ancylostoma</taxon>
    </lineage>
</organism>
<feature type="region of interest" description="Disordered" evidence="1">
    <location>
        <begin position="76"/>
        <end position="95"/>
    </location>
</feature>
<protein>
    <submittedName>
        <fullName evidence="2">Uncharacterized protein</fullName>
    </submittedName>
</protein>
<evidence type="ECO:0000313" key="2">
    <source>
        <dbReference type="EMBL" id="EYC01412.1"/>
    </source>
</evidence>
<sequence length="344" mass="38219">MPTTTCRWLDHLPRTPVAASSELKTQGSKESCEGHVKSSEELRWPRKHRFKQKEGKKALPDSVETAVEISYSFKSTKKLEKTQDDSESVVKRTPIQLTSDKDETFLDAPSLQRMETSFDTDVGSLRPALKLQFERSKLPQPSTSAESMLGPDTGEATENQQPNLVEPDTYELVRRAEMLEPLERVKSKEIIGTAKKTESKERSKDAVNSLVNPHQGGTRSVQNNATRTSKETRRENEKKGSTLKIGSLQQMSDIGETLPGSHSSAAPSVESPNPWRLSWKRVLGIPRPQQTLEVARKSKENIFPKDSGSSEGSAPTPERGSEGVDVKEEPTMKSVSNVSYKSLE</sequence>
<dbReference type="EMBL" id="JARK01001443">
    <property type="protein sequence ID" value="EYC01412.1"/>
    <property type="molecule type" value="Genomic_DNA"/>
</dbReference>
<evidence type="ECO:0000256" key="1">
    <source>
        <dbReference type="SAM" id="MobiDB-lite"/>
    </source>
</evidence>
<feature type="region of interest" description="Disordered" evidence="1">
    <location>
        <begin position="286"/>
        <end position="344"/>
    </location>
</feature>
<feature type="compositionally biased region" description="Basic and acidic residues" evidence="1">
    <location>
        <begin position="228"/>
        <end position="240"/>
    </location>
</feature>
<feature type="compositionally biased region" description="Basic and acidic residues" evidence="1">
    <location>
        <begin position="77"/>
        <end position="90"/>
    </location>
</feature>
<accession>A0A016TFG5</accession>
<feature type="region of interest" description="Disordered" evidence="1">
    <location>
        <begin position="17"/>
        <end position="43"/>
    </location>
</feature>
<evidence type="ECO:0000313" key="3">
    <source>
        <dbReference type="Proteomes" id="UP000024635"/>
    </source>
</evidence>
<reference evidence="3" key="1">
    <citation type="journal article" date="2015" name="Nat. Genet.">
        <title>The genome and transcriptome of the zoonotic hookworm Ancylostoma ceylanicum identify infection-specific gene families.</title>
        <authorList>
            <person name="Schwarz E.M."/>
            <person name="Hu Y."/>
            <person name="Antoshechkin I."/>
            <person name="Miller M.M."/>
            <person name="Sternberg P.W."/>
            <person name="Aroian R.V."/>
        </authorList>
    </citation>
    <scope>NUCLEOTIDE SEQUENCE</scope>
    <source>
        <strain evidence="3">HY135</strain>
    </source>
</reference>
<comment type="caution">
    <text evidence="2">The sequence shown here is derived from an EMBL/GenBank/DDBJ whole genome shotgun (WGS) entry which is preliminary data.</text>
</comment>
<feature type="region of interest" description="Disordered" evidence="1">
    <location>
        <begin position="133"/>
        <end position="166"/>
    </location>
</feature>
<feature type="compositionally biased region" description="Polar residues" evidence="1">
    <location>
        <begin position="333"/>
        <end position="344"/>
    </location>
</feature>
<keyword evidence="3" id="KW-1185">Reference proteome</keyword>
<proteinExistence type="predicted"/>
<dbReference type="AlphaFoldDB" id="A0A016TFG5"/>
<feature type="compositionally biased region" description="Basic and acidic residues" evidence="1">
    <location>
        <begin position="319"/>
        <end position="331"/>
    </location>
</feature>
<feature type="compositionally biased region" description="Polar residues" evidence="1">
    <location>
        <begin position="209"/>
        <end position="227"/>
    </location>
</feature>
<feature type="compositionally biased region" description="Basic and acidic residues" evidence="1">
    <location>
        <begin position="30"/>
        <end position="43"/>
    </location>
</feature>
<name>A0A016TFG5_9BILA</name>
<dbReference type="OrthoDB" id="5894972at2759"/>
<dbReference type="Proteomes" id="UP000024635">
    <property type="component" value="Unassembled WGS sequence"/>
</dbReference>
<feature type="compositionally biased region" description="Basic and acidic residues" evidence="1">
    <location>
        <begin position="294"/>
        <end position="303"/>
    </location>
</feature>
<feature type="region of interest" description="Disordered" evidence="1">
    <location>
        <begin position="190"/>
        <end position="274"/>
    </location>
</feature>
<gene>
    <name evidence="2" type="primary">Acey_s0107.g3781</name>
    <name evidence="2" type="ORF">Y032_0107g3781</name>
</gene>